<gene>
    <name evidence="4" type="ORF">BSTOLATCC_MIC20825</name>
</gene>
<feature type="region of interest" description="Disordered" evidence="2">
    <location>
        <begin position="380"/>
        <end position="407"/>
    </location>
</feature>
<accession>A0AAU9IRY2</accession>
<dbReference type="InterPro" id="IPR035892">
    <property type="entry name" value="C2_domain_sf"/>
</dbReference>
<evidence type="ECO:0000256" key="1">
    <source>
        <dbReference type="SAM" id="Coils"/>
    </source>
</evidence>
<keyword evidence="5" id="KW-1185">Reference proteome</keyword>
<evidence type="ECO:0000256" key="2">
    <source>
        <dbReference type="SAM" id="MobiDB-lite"/>
    </source>
</evidence>
<dbReference type="InterPro" id="IPR000008">
    <property type="entry name" value="C2_dom"/>
</dbReference>
<evidence type="ECO:0000313" key="5">
    <source>
        <dbReference type="Proteomes" id="UP001162131"/>
    </source>
</evidence>
<feature type="domain" description="C2" evidence="3">
    <location>
        <begin position="1"/>
        <end position="129"/>
    </location>
</feature>
<evidence type="ECO:0000259" key="3">
    <source>
        <dbReference type="PROSITE" id="PS50004"/>
    </source>
</evidence>
<evidence type="ECO:0000313" key="4">
    <source>
        <dbReference type="EMBL" id="CAG9318351.1"/>
    </source>
</evidence>
<name>A0AAU9IRY2_9CILI</name>
<dbReference type="SUPFAM" id="SSF49562">
    <property type="entry name" value="C2 domain (Calcium/lipid-binding domain, CaLB)"/>
    <property type="match status" value="1"/>
</dbReference>
<organism evidence="4 5">
    <name type="scientific">Blepharisma stoltei</name>
    <dbReference type="NCBI Taxonomy" id="1481888"/>
    <lineage>
        <taxon>Eukaryota</taxon>
        <taxon>Sar</taxon>
        <taxon>Alveolata</taxon>
        <taxon>Ciliophora</taxon>
        <taxon>Postciliodesmatophora</taxon>
        <taxon>Heterotrichea</taxon>
        <taxon>Heterotrichida</taxon>
        <taxon>Blepharismidae</taxon>
        <taxon>Blepharisma</taxon>
    </lineage>
</organism>
<sequence>MALKSKASGGFLLNLFQARLSISVASIGTMNPQVHIHYGCLTMKSKTATGQDQNPHWNEGFSFEITENELELIVYHKPLLLKEVEIGRCNVKIEDTAGWFEITKEGKKVGSIRIALREEKETSVQSTNHSSNNSWDLQNEYTKKLAELELEKEEVSFYKKKYKLKLEKLKQERRRLQGYEEGVITDEALGISTSLDELKYSNFEVAEENNYSRHDGSLKLIFEKIQKHTKKMQNAQMEIIKRKQLLRAQEENLVQEKLRIKQEWENMEKAKIEFEVVKKRISDEYLKLKHHKQKLKLQNKLIEMNKQRANKTARQKERHQQILDKIKNSKSPEQSDWSENPIWTDNEPSLKNDAIDFSYTQPRRAQSIEGHPLIDFHTARTPQTSEKPRPPLHPLSANSSSRLICFE</sequence>
<feature type="coiled-coil region" evidence="1">
    <location>
        <begin position="218"/>
        <end position="263"/>
    </location>
</feature>
<feature type="compositionally biased region" description="Polar residues" evidence="2">
    <location>
        <begin position="329"/>
        <end position="347"/>
    </location>
</feature>
<dbReference type="Gene3D" id="2.60.40.150">
    <property type="entry name" value="C2 domain"/>
    <property type="match status" value="1"/>
</dbReference>
<dbReference type="EMBL" id="CAJZBQ010000020">
    <property type="protein sequence ID" value="CAG9318351.1"/>
    <property type="molecule type" value="Genomic_DNA"/>
</dbReference>
<reference evidence="4" key="1">
    <citation type="submission" date="2021-09" db="EMBL/GenBank/DDBJ databases">
        <authorList>
            <consortium name="AG Swart"/>
            <person name="Singh M."/>
            <person name="Singh A."/>
            <person name="Seah K."/>
            <person name="Emmerich C."/>
        </authorList>
    </citation>
    <scope>NUCLEOTIDE SEQUENCE</scope>
    <source>
        <strain evidence="4">ATCC30299</strain>
    </source>
</reference>
<dbReference type="Pfam" id="PF00168">
    <property type="entry name" value="C2"/>
    <property type="match status" value="1"/>
</dbReference>
<keyword evidence="1" id="KW-0175">Coiled coil</keyword>
<feature type="region of interest" description="Disordered" evidence="2">
    <location>
        <begin position="308"/>
        <end position="349"/>
    </location>
</feature>
<dbReference type="PROSITE" id="PS50004">
    <property type="entry name" value="C2"/>
    <property type="match status" value="1"/>
</dbReference>
<feature type="compositionally biased region" description="Basic and acidic residues" evidence="2">
    <location>
        <begin position="314"/>
        <end position="327"/>
    </location>
</feature>
<dbReference type="AlphaFoldDB" id="A0AAU9IRY2"/>
<comment type="caution">
    <text evidence="4">The sequence shown here is derived from an EMBL/GenBank/DDBJ whole genome shotgun (WGS) entry which is preliminary data.</text>
</comment>
<feature type="compositionally biased region" description="Polar residues" evidence="2">
    <location>
        <begin position="396"/>
        <end position="407"/>
    </location>
</feature>
<dbReference type="Proteomes" id="UP001162131">
    <property type="component" value="Unassembled WGS sequence"/>
</dbReference>
<protein>
    <recommendedName>
        <fullName evidence="3">C2 domain-containing protein</fullName>
    </recommendedName>
</protein>
<proteinExistence type="predicted"/>